<sequence>MKIYDMVLKTNYESLQDVMDEIFYYDDGHDHEAMGGVLRDHWMEFLPKFAVKKDLLKALDRYFNMWDLGERGVDYLEKIGEFYEHERASWCFYYLFMTLEHLEDPSFIPSVMKYFPDEWYMEGMWSQPMVGVITARWPDYVPWLMRSLHLLPSKELNYVASDFMFKMIFKTFYRITPDEFPKLHVVDALHLGNRIMIKNLVEKEISEWKDSLKKAQEKLQKVSREQEKKVAQEDVESAKESLACAEYVLGQLLLLPEEVVGIGHR</sequence>
<dbReference type="OrthoDB" id="8502352at2"/>
<evidence type="ECO:0000256" key="1">
    <source>
        <dbReference type="SAM" id="Coils"/>
    </source>
</evidence>
<dbReference type="STRING" id="1399147.P618_200708"/>
<accession>W6TTJ7</accession>
<evidence type="ECO:0000313" key="3">
    <source>
        <dbReference type="Proteomes" id="UP000019112"/>
    </source>
</evidence>
<dbReference type="RefSeq" id="WP_021826900.1">
    <property type="nucleotide sequence ID" value="NZ_AWTR02000064.1"/>
</dbReference>
<gene>
    <name evidence="2" type="ORF">P618_200708</name>
</gene>
<feature type="coiled-coil region" evidence="1">
    <location>
        <begin position="198"/>
        <end position="232"/>
    </location>
</feature>
<comment type="caution">
    <text evidence="2">The sequence shown here is derived from an EMBL/GenBank/DDBJ whole genome shotgun (WGS) entry which is preliminary data.</text>
</comment>
<reference evidence="2 3" key="1">
    <citation type="journal article" date="2014" name="FEMS Microbiol. Lett.">
        <title>Draft genome sequences of three Holospora species (Holospora obtusa, Holospora undulata, and Holospora elegans), endonuclear symbiotic bacteria of the ciliate Paramecium caudatum.</title>
        <authorList>
            <person name="Dohra H."/>
            <person name="Tanaka K."/>
            <person name="Suzuki T."/>
            <person name="Fujishima M."/>
            <person name="Suzuki H."/>
        </authorList>
    </citation>
    <scope>NUCLEOTIDE SEQUENCE [LARGE SCALE GENOMIC DNA]</scope>
    <source>
        <strain evidence="2 3">F1</strain>
    </source>
</reference>
<organism evidence="2 3">
    <name type="scientific">Holospora obtusa F1</name>
    <dbReference type="NCBI Taxonomy" id="1399147"/>
    <lineage>
        <taxon>Bacteria</taxon>
        <taxon>Pseudomonadati</taxon>
        <taxon>Pseudomonadota</taxon>
        <taxon>Alphaproteobacteria</taxon>
        <taxon>Holosporales</taxon>
        <taxon>Holosporaceae</taxon>
        <taxon>Holospora</taxon>
    </lineage>
</organism>
<protein>
    <submittedName>
        <fullName evidence="2">Uncharacterized protein</fullName>
    </submittedName>
</protein>
<dbReference type="Proteomes" id="UP000019112">
    <property type="component" value="Unassembled WGS sequence"/>
</dbReference>
<keyword evidence="3" id="KW-1185">Reference proteome</keyword>
<evidence type="ECO:0000313" key="2">
    <source>
        <dbReference type="EMBL" id="ETZ07112.1"/>
    </source>
</evidence>
<proteinExistence type="predicted"/>
<dbReference type="AlphaFoldDB" id="W6TTJ7"/>
<name>W6TTJ7_HOLOB</name>
<keyword evidence="1" id="KW-0175">Coiled coil</keyword>
<dbReference type="EMBL" id="AWTR02000064">
    <property type="protein sequence ID" value="ETZ07112.1"/>
    <property type="molecule type" value="Genomic_DNA"/>
</dbReference>